<dbReference type="RefSeq" id="WP_134214129.1">
    <property type="nucleotide sequence ID" value="NZ_QFFZ01000025.1"/>
</dbReference>
<name>A0A4Y7RND2_9FIRM</name>
<comment type="caution">
    <text evidence="1">The sequence shown here is derived from an EMBL/GenBank/DDBJ whole genome shotgun (WGS) entry which is preliminary data.</text>
</comment>
<dbReference type="OrthoDB" id="1729969at2"/>
<dbReference type="Proteomes" id="UP000297597">
    <property type="component" value="Unassembled WGS sequence"/>
</dbReference>
<proteinExistence type="predicted"/>
<evidence type="ECO:0000313" key="1">
    <source>
        <dbReference type="EMBL" id="TEB10504.1"/>
    </source>
</evidence>
<protein>
    <submittedName>
        <fullName evidence="1">Uncharacterized protein</fullName>
    </submittedName>
</protein>
<gene>
    <name evidence="1" type="ORF">Pmgp_02303</name>
</gene>
<dbReference type="EMBL" id="QFFZ01000025">
    <property type="protein sequence ID" value="TEB10504.1"/>
    <property type="molecule type" value="Genomic_DNA"/>
</dbReference>
<organism evidence="1 2">
    <name type="scientific">Pelotomaculum propionicicum</name>
    <dbReference type="NCBI Taxonomy" id="258475"/>
    <lineage>
        <taxon>Bacteria</taxon>
        <taxon>Bacillati</taxon>
        <taxon>Bacillota</taxon>
        <taxon>Clostridia</taxon>
        <taxon>Eubacteriales</taxon>
        <taxon>Desulfotomaculaceae</taxon>
        <taxon>Pelotomaculum</taxon>
    </lineage>
</organism>
<keyword evidence="2" id="KW-1185">Reference proteome</keyword>
<accession>A0A4Y7RND2</accession>
<sequence length="99" mass="11498">MDSKYRYFKATLECGRLEMGSSPGATRYVAVIDNVHKMIRNRKPRIKKNFTKTGAIKVEEISYNNYCEGLITQAVYTYLEKEENTLEPLCAKYFNNKEA</sequence>
<evidence type="ECO:0000313" key="2">
    <source>
        <dbReference type="Proteomes" id="UP000297597"/>
    </source>
</evidence>
<dbReference type="AlphaFoldDB" id="A0A4Y7RND2"/>
<reference evidence="1 2" key="1">
    <citation type="journal article" date="2018" name="Environ. Microbiol.">
        <title>Novel energy conservation strategies and behaviour of Pelotomaculum schinkii driving syntrophic propionate catabolism.</title>
        <authorList>
            <person name="Hidalgo-Ahumada C.A.P."/>
            <person name="Nobu M.K."/>
            <person name="Narihiro T."/>
            <person name="Tamaki H."/>
            <person name="Liu W.T."/>
            <person name="Kamagata Y."/>
            <person name="Stams A.J.M."/>
            <person name="Imachi H."/>
            <person name="Sousa D.Z."/>
        </authorList>
    </citation>
    <scope>NUCLEOTIDE SEQUENCE [LARGE SCALE GENOMIC DNA]</scope>
    <source>
        <strain evidence="1 2">MGP</strain>
    </source>
</reference>